<dbReference type="SUPFAM" id="SSF52540">
    <property type="entry name" value="P-loop containing nucleoside triphosphate hydrolases"/>
    <property type="match status" value="1"/>
</dbReference>
<dbReference type="RefSeq" id="WP_328775110.1">
    <property type="nucleotide sequence ID" value="NZ_CP108057.1"/>
</dbReference>
<accession>A0ABZ1RE43</accession>
<name>A0ABZ1RE43_9ACTN</name>
<dbReference type="Pfam" id="PF13671">
    <property type="entry name" value="AAA_33"/>
    <property type="match status" value="1"/>
</dbReference>
<organism evidence="2 3">
    <name type="scientific">Streptomyces goshikiensis</name>
    <dbReference type="NCBI Taxonomy" id="1942"/>
    <lineage>
        <taxon>Bacteria</taxon>
        <taxon>Bacillati</taxon>
        <taxon>Actinomycetota</taxon>
        <taxon>Actinomycetes</taxon>
        <taxon>Kitasatosporales</taxon>
        <taxon>Streptomycetaceae</taxon>
        <taxon>Streptomyces</taxon>
    </lineage>
</organism>
<evidence type="ECO:0000313" key="3">
    <source>
        <dbReference type="Proteomes" id="UP001432075"/>
    </source>
</evidence>
<evidence type="ECO:0000313" key="2">
    <source>
        <dbReference type="EMBL" id="WUO44783.1"/>
    </source>
</evidence>
<protein>
    <submittedName>
        <fullName evidence="2">AAA family ATPase</fullName>
    </submittedName>
</protein>
<keyword evidence="3" id="KW-1185">Reference proteome</keyword>
<dbReference type="Proteomes" id="UP001432075">
    <property type="component" value="Chromosome"/>
</dbReference>
<gene>
    <name evidence="2" type="ORF">OHU17_02635</name>
</gene>
<evidence type="ECO:0000256" key="1">
    <source>
        <dbReference type="SAM" id="MobiDB-lite"/>
    </source>
</evidence>
<dbReference type="EMBL" id="CP108057">
    <property type="protein sequence ID" value="WUO44783.1"/>
    <property type="molecule type" value="Genomic_DNA"/>
</dbReference>
<dbReference type="Gene3D" id="3.40.50.300">
    <property type="entry name" value="P-loop containing nucleotide triphosphate hydrolases"/>
    <property type="match status" value="1"/>
</dbReference>
<reference evidence="2" key="1">
    <citation type="submission" date="2022-10" db="EMBL/GenBank/DDBJ databases">
        <title>The complete genomes of actinobacterial strains from the NBC collection.</title>
        <authorList>
            <person name="Joergensen T.S."/>
            <person name="Alvarez Arevalo M."/>
            <person name="Sterndorff E.B."/>
            <person name="Faurdal D."/>
            <person name="Vuksanovic O."/>
            <person name="Mourched A.-S."/>
            <person name="Charusanti P."/>
            <person name="Shaw S."/>
            <person name="Blin K."/>
            <person name="Weber T."/>
        </authorList>
    </citation>
    <scope>NUCLEOTIDE SEQUENCE</scope>
    <source>
        <strain evidence="2">NBC_00283</strain>
    </source>
</reference>
<dbReference type="InterPro" id="IPR027417">
    <property type="entry name" value="P-loop_NTPase"/>
</dbReference>
<proteinExistence type="predicted"/>
<sequence>MDGIEQARRTVLRPRGLVDLRGREVRADRLHYPRGAVVVVSGLPGSGKSTLLRAWSPGVLLVDPRDVREAYQARMPARIPYAVYRPWARLAYVRRLREALATGQPLLVHDCGSRPWIRRWLARSAASQGRELHVVMLDVSAADALAGQEARGRWVPARVFARHHRRLTRLVRHLGASPEPAEQGTAPVPDSLSEAASVLVLDRALRGRFTTIGFDRTHDAPAPSLPAPRPEATGRPAATALRRPPCPGTSAARPAAAPPPR</sequence>
<feature type="region of interest" description="Disordered" evidence="1">
    <location>
        <begin position="214"/>
        <end position="261"/>
    </location>
</feature>